<dbReference type="InterPro" id="IPR000276">
    <property type="entry name" value="GPCR_Rhodpsn"/>
</dbReference>
<keyword evidence="12" id="KW-1185">Reference proteome</keyword>
<reference evidence="11" key="2">
    <citation type="journal article" date="2023" name="Science">
        <title>Genomic signatures of disease resistance in endangered staghorn corals.</title>
        <authorList>
            <person name="Vollmer S.V."/>
            <person name="Selwyn J.D."/>
            <person name="Despard B.A."/>
            <person name="Roesel C.L."/>
        </authorList>
    </citation>
    <scope>NUCLEOTIDE SEQUENCE</scope>
    <source>
        <strain evidence="11">K2</strain>
    </source>
</reference>
<protein>
    <submittedName>
        <fullName evidence="11">Neuromedin-U receptor 2</fullName>
    </submittedName>
</protein>
<organism evidence="11 12">
    <name type="scientific">Acropora cervicornis</name>
    <name type="common">Staghorn coral</name>
    <dbReference type="NCBI Taxonomy" id="6130"/>
    <lineage>
        <taxon>Eukaryota</taxon>
        <taxon>Metazoa</taxon>
        <taxon>Cnidaria</taxon>
        <taxon>Anthozoa</taxon>
        <taxon>Hexacorallia</taxon>
        <taxon>Scleractinia</taxon>
        <taxon>Astrocoeniina</taxon>
        <taxon>Acroporidae</taxon>
        <taxon>Acropora</taxon>
    </lineage>
</organism>
<comment type="subcellular location">
    <subcellularLocation>
        <location evidence="1">Membrane</location>
        <topology evidence="1">Multi-pass membrane protein</topology>
    </subcellularLocation>
</comment>
<accession>A0AAD9R055</accession>
<keyword evidence="6 8" id="KW-0675">Receptor</keyword>
<evidence type="ECO:0000256" key="2">
    <source>
        <dbReference type="ARBA" id="ARBA00022692"/>
    </source>
</evidence>
<dbReference type="SUPFAM" id="SSF81321">
    <property type="entry name" value="Family A G protein-coupled receptor-like"/>
    <property type="match status" value="1"/>
</dbReference>
<evidence type="ECO:0000259" key="10">
    <source>
        <dbReference type="PROSITE" id="PS50262"/>
    </source>
</evidence>
<feature type="transmembrane region" description="Helical" evidence="9">
    <location>
        <begin position="38"/>
        <end position="60"/>
    </location>
</feature>
<dbReference type="AlphaFoldDB" id="A0AAD9R055"/>
<feature type="transmembrane region" description="Helical" evidence="9">
    <location>
        <begin position="195"/>
        <end position="218"/>
    </location>
</feature>
<dbReference type="CDD" id="cd00637">
    <property type="entry name" value="7tm_classA_rhodopsin-like"/>
    <property type="match status" value="1"/>
</dbReference>
<evidence type="ECO:0000313" key="12">
    <source>
        <dbReference type="Proteomes" id="UP001249851"/>
    </source>
</evidence>
<feature type="transmembrane region" description="Helical" evidence="9">
    <location>
        <begin position="72"/>
        <end position="96"/>
    </location>
</feature>
<dbReference type="EMBL" id="JARQWQ010000007">
    <property type="protein sequence ID" value="KAK2570656.1"/>
    <property type="molecule type" value="Genomic_DNA"/>
</dbReference>
<dbReference type="GO" id="GO:0004930">
    <property type="term" value="F:G protein-coupled receptor activity"/>
    <property type="evidence" value="ECO:0007669"/>
    <property type="project" value="UniProtKB-KW"/>
</dbReference>
<comment type="similarity">
    <text evidence="8">Belongs to the G-protein coupled receptor 1 family.</text>
</comment>
<evidence type="ECO:0000256" key="3">
    <source>
        <dbReference type="ARBA" id="ARBA00022989"/>
    </source>
</evidence>
<dbReference type="PRINTS" id="PR00237">
    <property type="entry name" value="GPCRRHODOPSN"/>
</dbReference>
<evidence type="ECO:0000313" key="11">
    <source>
        <dbReference type="EMBL" id="KAK2570656.1"/>
    </source>
</evidence>
<dbReference type="PROSITE" id="PS50262">
    <property type="entry name" value="G_PROTEIN_RECEP_F1_2"/>
    <property type="match status" value="1"/>
</dbReference>
<evidence type="ECO:0000256" key="7">
    <source>
        <dbReference type="ARBA" id="ARBA00023224"/>
    </source>
</evidence>
<evidence type="ECO:0000256" key="6">
    <source>
        <dbReference type="ARBA" id="ARBA00023170"/>
    </source>
</evidence>
<dbReference type="GO" id="GO:0016020">
    <property type="term" value="C:membrane"/>
    <property type="evidence" value="ECO:0007669"/>
    <property type="project" value="UniProtKB-SubCell"/>
</dbReference>
<feature type="transmembrane region" description="Helical" evidence="9">
    <location>
        <begin position="267"/>
        <end position="291"/>
    </location>
</feature>
<dbReference type="Proteomes" id="UP001249851">
    <property type="component" value="Unassembled WGS sequence"/>
</dbReference>
<proteinExistence type="inferred from homology"/>
<dbReference type="PANTHER" id="PTHR24243:SF208">
    <property type="entry name" value="PYROKININ-1 RECEPTOR"/>
    <property type="match status" value="1"/>
</dbReference>
<dbReference type="Gene3D" id="1.20.1070.10">
    <property type="entry name" value="Rhodopsin 7-helix transmembrane proteins"/>
    <property type="match status" value="1"/>
</dbReference>
<evidence type="ECO:0000256" key="4">
    <source>
        <dbReference type="ARBA" id="ARBA00023040"/>
    </source>
</evidence>
<feature type="transmembrane region" description="Helical" evidence="9">
    <location>
        <begin position="154"/>
        <end position="175"/>
    </location>
</feature>
<keyword evidence="5 9" id="KW-0472">Membrane</keyword>
<reference evidence="11" key="1">
    <citation type="journal article" date="2023" name="G3 (Bethesda)">
        <title>Whole genome assembly and annotation of the endangered Caribbean coral Acropora cervicornis.</title>
        <authorList>
            <person name="Selwyn J.D."/>
            <person name="Vollmer S.V."/>
        </authorList>
    </citation>
    <scope>NUCLEOTIDE SEQUENCE</scope>
    <source>
        <strain evidence="11">K2</strain>
    </source>
</reference>
<evidence type="ECO:0000256" key="9">
    <source>
        <dbReference type="SAM" id="Phobius"/>
    </source>
</evidence>
<name>A0AAD9R055_ACRCE</name>
<gene>
    <name evidence="11" type="ORF">P5673_004342</name>
</gene>
<keyword evidence="3 9" id="KW-1133">Transmembrane helix</keyword>
<evidence type="ECO:0000256" key="1">
    <source>
        <dbReference type="ARBA" id="ARBA00004141"/>
    </source>
</evidence>
<keyword evidence="7 8" id="KW-0807">Transducer</keyword>
<evidence type="ECO:0000256" key="8">
    <source>
        <dbReference type="RuleBase" id="RU000688"/>
    </source>
</evidence>
<keyword evidence="4 8" id="KW-0297">G-protein coupled receptor</keyword>
<comment type="caution">
    <text evidence="11">The sequence shown here is derived from an EMBL/GenBank/DDBJ whole genome shotgun (WGS) entry which is preliminary data.</text>
</comment>
<feature type="transmembrane region" description="Helical" evidence="9">
    <location>
        <begin position="303"/>
        <end position="325"/>
    </location>
</feature>
<dbReference type="SMART" id="SM01381">
    <property type="entry name" value="7TM_GPCR_Srsx"/>
    <property type="match status" value="1"/>
</dbReference>
<dbReference type="Pfam" id="PF00001">
    <property type="entry name" value="7tm_1"/>
    <property type="match status" value="1"/>
</dbReference>
<keyword evidence="2 8" id="KW-0812">Transmembrane</keyword>
<dbReference type="InterPro" id="IPR017452">
    <property type="entry name" value="GPCR_Rhodpsn_7TM"/>
</dbReference>
<sequence>MLGDHSENETLNASSSDPSPPMGVSYVYGPSGVTEFQITLWSSVAVLGVIGNLLVCLVILGRLRKTSMNYYLLSLAIADLGVLICIYPIAVVKYISPTRWLLGRVVCLYVLPTEEVFFGASIWSITVIAIERYVNIAGARKYRSGQPSHLRTSLIIMVVWLTSFLVSSVPLYPFMQDEPTCHPRWPVTDGKPIMAYTYLISLIVVWYLLPLSVIAFTYMKIRERLRDSIAFRDFISCRGGHANTGMPLSRGATEKRIWRKSIKTRRILTPLVILFTLTMFPINALRTIILIKPEFILNKYYNLIMGQMGLFVIVNSSANPLVYYITSKEFKEAFKAVLKSFREKETFLNSFRLRRTLSSWRSSKYEMEETSANLHNKPTNRVSKTTAVTINILYESYL</sequence>
<feature type="transmembrane region" description="Helical" evidence="9">
    <location>
        <begin position="116"/>
        <end position="134"/>
    </location>
</feature>
<dbReference type="PROSITE" id="PS00237">
    <property type="entry name" value="G_PROTEIN_RECEP_F1_1"/>
    <property type="match status" value="1"/>
</dbReference>
<feature type="domain" description="G-protein coupled receptors family 1 profile" evidence="10">
    <location>
        <begin position="51"/>
        <end position="323"/>
    </location>
</feature>
<dbReference type="PANTHER" id="PTHR24243">
    <property type="entry name" value="G-PROTEIN COUPLED RECEPTOR"/>
    <property type="match status" value="1"/>
</dbReference>
<evidence type="ECO:0000256" key="5">
    <source>
        <dbReference type="ARBA" id="ARBA00023136"/>
    </source>
</evidence>